<dbReference type="InterPro" id="IPR036869">
    <property type="entry name" value="J_dom_sf"/>
</dbReference>
<dbReference type="Pfam" id="PF21884">
    <property type="entry name" value="ZUO1-like_ZHD"/>
    <property type="match status" value="1"/>
</dbReference>
<dbReference type="Gene3D" id="3.30.160.60">
    <property type="entry name" value="Classic Zinc Finger"/>
    <property type="match status" value="1"/>
</dbReference>
<dbReference type="CDD" id="cd06257">
    <property type="entry name" value="DnaJ"/>
    <property type="match status" value="1"/>
</dbReference>
<organism evidence="9 10">
    <name type="scientific">Glossina palpalis gambiensis</name>
    <dbReference type="NCBI Taxonomy" id="67801"/>
    <lineage>
        <taxon>Eukaryota</taxon>
        <taxon>Metazoa</taxon>
        <taxon>Ecdysozoa</taxon>
        <taxon>Arthropoda</taxon>
        <taxon>Hexapoda</taxon>
        <taxon>Insecta</taxon>
        <taxon>Pterygota</taxon>
        <taxon>Neoptera</taxon>
        <taxon>Endopterygota</taxon>
        <taxon>Diptera</taxon>
        <taxon>Brachycera</taxon>
        <taxon>Muscomorpha</taxon>
        <taxon>Hippoboscoidea</taxon>
        <taxon>Glossinidae</taxon>
        <taxon>Glossina</taxon>
    </lineage>
</organism>
<dbReference type="GO" id="GO:0008270">
    <property type="term" value="F:zinc ion binding"/>
    <property type="evidence" value="ECO:0007669"/>
    <property type="project" value="UniProtKB-KW"/>
</dbReference>
<dbReference type="EMBL" id="JXJN01012802">
    <property type="status" value="NOT_ANNOTATED_CDS"/>
    <property type="molecule type" value="Genomic_DNA"/>
</dbReference>
<dbReference type="Proteomes" id="UP000092460">
    <property type="component" value="Unassembled WGS sequence"/>
</dbReference>
<feature type="compositionally biased region" description="Acidic residues" evidence="6">
    <location>
        <begin position="412"/>
        <end position="425"/>
    </location>
</feature>
<evidence type="ECO:0000259" key="7">
    <source>
        <dbReference type="PROSITE" id="PS50076"/>
    </source>
</evidence>
<evidence type="ECO:0000256" key="2">
    <source>
        <dbReference type="ARBA" id="ARBA00022771"/>
    </source>
</evidence>
<name>A0A1B0BE65_9MUSC</name>
<dbReference type="PRINTS" id="PR00625">
    <property type="entry name" value="JDOMAIN"/>
</dbReference>
<dbReference type="InterPro" id="IPR003604">
    <property type="entry name" value="Matrin/U1-like-C_Znf_C2H2"/>
</dbReference>
<dbReference type="Gene3D" id="1.10.287.110">
    <property type="entry name" value="DnaJ domain"/>
    <property type="match status" value="1"/>
</dbReference>
<dbReference type="STRING" id="67801.A0A1B0BE65"/>
<feature type="domain" description="J" evidence="7">
    <location>
        <begin position="3"/>
        <end position="69"/>
    </location>
</feature>
<dbReference type="GO" id="GO:0003676">
    <property type="term" value="F:nucleic acid binding"/>
    <property type="evidence" value="ECO:0007669"/>
    <property type="project" value="InterPro"/>
</dbReference>
<feature type="compositionally biased region" description="Basic residues" evidence="6">
    <location>
        <begin position="381"/>
        <end position="394"/>
    </location>
</feature>
<dbReference type="VEuPathDB" id="VectorBase:GPPI027158"/>
<feature type="region of interest" description="Disordered" evidence="6">
    <location>
        <begin position="351"/>
        <end position="480"/>
    </location>
</feature>
<protein>
    <recommendedName>
        <fullName evidence="4">DnaJ homolog subfamily C member 21</fullName>
    </recommendedName>
</protein>
<feature type="compositionally biased region" description="Basic and acidic residues" evidence="6">
    <location>
        <begin position="351"/>
        <end position="367"/>
    </location>
</feature>
<dbReference type="AlphaFoldDB" id="A0A1B0BE65"/>
<proteinExistence type="predicted"/>
<dbReference type="FunFam" id="1.10.287.110:FF:000046">
    <property type="entry name" value="dnaJ homolog subfamily C member 21"/>
    <property type="match status" value="1"/>
</dbReference>
<dbReference type="SMART" id="SM00451">
    <property type="entry name" value="ZnF_U1"/>
    <property type="match status" value="2"/>
</dbReference>
<evidence type="ECO:0000256" key="5">
    <source>
        <dbReference type="PROSITE-ProRule" id="PRU00042"/>
    </source>
</evidence>
<dbReference type="SMART" id="SM00355">
    <property type="entry name" value="ZnF_C2H2"/>
    <property type="match status" value="2"/>
</dbReference>
<dbReference type="SUPFAM" id="SSF46565">
    <property type="entry name" value="Chaperone J-domain"/>
    <property type="match status" value="1"/>
</dbReference>
<dbReference type="PROSITE" id="PS00028">
    <property type="entry name" value="ZINC_FINGER_C2H2_1"/>
    <property type="match status" value="2"/>
</dbReference>
<feature type="domain" description="C2H2-type" evidence="8">
    <location>
        <begin position="488"/>
        <end position="517"/>
    </location>
</feature>
<keyword evidence="10" id="KW-1185">Reference proteome</keyword>
<dbReference type="PROSITE" id="PS50076">
    <property type="entry name" value="DNAJ_2"/>
    <property type="match status" value="1"/>
</dbReference>
<dbReference type="InterPro" id="IPR054076">
    <property type="entry name" value="ZUO1-like_ZHD"/>
</dbReference>
<dbReference type="InterPro" id="IPR036236">
    <property type="entry name" value="Znf_C2H2_sf"/>
</dbReference>
<evidence type="ECO:0000259" key="8">
    <source>
        <dbReference type="PROSITE" id="PS50157"/>
    </source>
</evidence>
<evidence type="ECO:0000313" key="10">
    <source>
        <dbReference type="Proteomes" id="UP000092460"/>
    </source>
</evidence>
<dbReference type="PROSITE" id="PS00636">
    <property type="entry name" value="DNAJ_1"/>
    <property type="match status" value="1"/>
</dbReference>
<evidence type="ECO:0000256" key="3">
    <source>
        <dbReference type="ARBA" id="ARBA00022833"/>
    </source>
</evidence>
<dbReference type="InterPro" id="IPR013087">
    <property type="entry name" value="Znf_C2H2_type"/>
</dbReference>
<dbReference type="Pfam" id="PF12171">
    <property type="entry name" value="zf-C2H2_jaz"/>
    <property type="match status" value="1"/>
</dbReference>
<dbReference type="SUPFAM" id="SSF57667">
    <property type="entry name" value="beta-beta-alpha zinc fingers"/>
    <property type="match status" value="1"/>
</dbReference>
<dbReference type="SMART" id="SM00271">
    <property type="entry name" value="DnaJ"/>
    <property type="match status" value="1"/>
</dbReference>
<dbReference type="GO" id="GO:0005737">
    <property type="term" value="C:cytoplasm"/>
    <property type="evidence" value="ECO:0007669"/>
    <property type="project" value="TreeGrafter"/>
</dbReference>
<evidence type="ECO:0000256" key="6">
    <source>
        <dbReference type="SAM" id="MobiDB-lite"/>
    </source>
</evidence>
<dbReference type="Pfam" id="PF00226">
    <property type="entry name" value="DnaJ"/>
    <property type="match status" value="1"/>
</dbReference>
<reference evidence="9" key="2">
    <citation type="submission" date="2020-05" db="UniProtKB">
        <authorList>
            <consortium name="EnsemblMetazoa"/>
        </authorList>
    </citation>
    <scope>IDENTIFICATION</scope>
    <source>
        <strain evidence="9">IAEA</strain>
    </source>
</reference>
<accession>A0A1B0BE65</accession>
<evidence type="ECO:0000313" key="9">
    <source>
        <dbReference type="EnsemblMetazoa" id="GPPI027158-PA"/>
    </source>
</evidence>
<sequence>MKCYYEELGVERIASESEIKTAYRKLALKWHPDKNLNCLDEAKERFQLIQQAYDVLSDSQERAWYDNHREQILRGKNSDYEDNCLDVFQYFSGSCFKGYGDDDKGFYSVYSNVFQQIVVEDAEFMNDEMEVEKVPSFGNSQSSYEEIVGPFYAYWSAYCTKKTYVWLCPYDVKAIKDRRILREIEKDMKKVVQKAKKERNEEVRNLVAFVRKRDKRVLAYKRLLEERAALNRQKQEQNRLEQIRRRQEELGEVRLCRDAQKDDDYEEQLKQLEQQYSDEEYDEDDLGTDDDELELSSLNGEIVIEEDNTEDYLDDLYCVACNRAFTNENAFANHETSKKHRENLGKLKAEMQNEENLHPSNGRKKEEEEVELTDEQLKPPNRSRKGKKGAKKSKTSIITLEGQDDENKFGEEELEKDENGTDTDESWGNANKKGGRKNKNKQKVCKDQTAKQTAIPSCVSPAVTKNEAKETNHSNGLTNSESHEKTLHICAICQANFESKNKLFAHLKLTNHSVYLPRAKSCKEEMDKGKKPKGKRSNNIMIIVVVTHGSFNYILWNTNKSFTLLDASLNMGTHI</sequence>
<keyword evidence="3" id="KW-0862">Zinc</keyword>
<keyword evidence="2 5" id="KW-0863">Zinc-finger</keyword>
<feature type="compositionally biased region" description="Basic residues" evidence="6">
    <location>
        <begin position="433"/>
        <end position="443"/>
    </location>
</feature>
<evidence type="ECO:0000256" key="4">
    <source>
        <dbReference type="ARBA" id="ARBA00074367"/>
    </source>
</evidence>
<dbReference type="InterPro" id="IPR022755">
    <property type="entry name" value="Znf_C2H2_jaz"/>
</dbReference>
<feature type="compositionally biased region" description="Acidic residues" evidence="6">
    <location>
        <begin position="276"/>
        <end position="292"/>
    </location>
</feature>
<dbReference type="PANTHER" id="PTHR44029:SF1">
    <property type="entry name" value="DNAJ HOMOLOG SUBFAMILY C MEMBER 21"/>
    <property type="match status" value="1"/>
</dbReference>
<dbReference type="InterPro" id="IPR051964">
    <property type="entry name" value="Chaperone_stress_response"/>
</dbReference>
<dbReference type="InterPro" id="IPR001623">
    <property type="entry name" value="DnaJ_domain"/>
</dbReference>
<dbReference type="EnsemblMetazoa" id="GPPI027158-RA">
    <property type="protein sequence ID" value="GPPI027158-PA"/>
    <property type="gene ID" value="GPPI027158"/>
</dbReference>
<dbReference type="PROSITE" id="PS50157">
    <property type="entry name" value="ZINC_FINGER_C2H2_2"/>
    <property type="match status" value="1"/>
</dbReference>
<reference evidence="10" key="1">
    <citation type="submission" date="2015-01" db="EMBL/GenBank/DDBJ databases">
        <authorList>
            <person name="Aksoy S."/>
            <person name="Warren W."/>
            <person name="Wilson R.K."/>
        </authorList>
    </citation>
    <scope>NUCLEOTIDE SEQUENCE [LARGE SCALE GENOMIC DNA]</scope>
    <source>
        <strain evidence="10">IAEA</strain>
    </source>
</reference>
<evidence type="ECO:0000256" key="1">
    <source>
        <dbReference type="ARBA" id="ARBA00022723"/>
    </source>
</evidence>
<dbReference type="InterPro" id="IPR018253">
    <property type="entry name" value="DnaJ_domain_CS"/>
</dbReference>
<keyword evidence="1" id="KW-0479">Metal-binding</keyword>
<dbReference type="PANTHER" id="PTHR44029">
    <property type="entry name" value="DNAJ HOMOLOG SUBFAMILY C MEMBER 21"/>
    <property type="match status" value="1"/>
</dbReference>
<feature type="region of interest" description="Disordered" evidence="6">
    <location>
        <begin position="273"/>
        <end position="292"/>
    </location>
</feature>